<reference evidence="5" key="4">
    <citation type="journal article" date="2022" name="Microb. Genom.">
        <title>A global pangenome for the wheat fungal pathogen Pyrenophora tritici-repentis and prediction of effector protein structural homology.</title>
        <authorList>
            <person name="Moolhuijzen P.M."/>
            <person name="See P.T."/>
            <person name="Shi G."/>
            <person name="Powell H.R."/>
            <person name="Cockram J."/>
            <person name="Jorgensen L.N."/>
            <person name="Benslimane H."/>
            <person name="Strelkov S.E."/>
            <person name="Turner J."/>
            <person name="Liu Z."/>
            <person name="Moffat C.S."/>
        </authorList>
    </citation>
    <scope>NUCLEOTIDE SEQUENCE [LARGE SCALE GENOMIC DNA]</scope>
</reference>
<comment type="caution">
    <text evidence="2">The sequence shown here is derived from an EMBL/GenBank/DDBJ whole genome shotgun (WGS) entry which is preliminary data.</text>
</comment>
<dbReference type="Proteomes" id="UP000245464">
    <property type="component" value="Chromosome 6"/>
</dbReference>
<feature type="region of interest" description="Disordered" evidence="1">
    <location>
        <begin position="48"/>
        <end position="94"/>
    </location>
</feature>
<evidence type="ECO:0000313" key="4">
    <source>
        <dbReference type="Proteomes" id="UP000245464"/>
    </source>
</evidence>
<reference evidence="3" key="3">
    <citation type="journal article" date="2022" name="bioRxiv">
        <title>A global pangenome for the wheat fungal pathogen Pyrenophora tritici-repentis and prediction of effector protein structural homology.</title>
        <authorList>
            <person name="Moolhuijzen P."/>
            <person name="See P.T."/>
            <person name="Shi G."/>
            <person name="Powell H.R."/>
            <person name="Cockram J."/>
            <person name="Jorgensen L.N."/>
            <person name="Benslimane H."/>
            <person name="Strelkov S.E."/>
            <person name="Turner J."/>
            <person name="Liu Z."/>
            <person name="Moffat C.S."/>
        </authorList>
    </citation>
    <scope>NUCLEOTIDE SEQUENCE</scope>
    <source>
        <strain evidence="3">86-124</strain>
    </source>
</reference>
<reference evidence="2" key="1">
    <citation type="journal article" date="2018" name="BMC Genomics">
        <title>Comparative genomics of the wheat fungal pathogen Pyrenophora tritici-repentis reveals chromosomal variations and genome plasticity.</title>
        <authorList>
            <person name="Moolhuijzen P."/>
            <person name="See P.T."/>
            <person name="Hane J.K."/>
            <person name="Shi G."/>
            <person name="Liu Z."/>
            <person name="Oliver R.P."/>
            <person name="Moffat C.S."/>
        </authorList>
    </citation>
    <scope>NUCLEOTIDE SEQUENCE [LARGE SCALE GENOMIC DNA]</scope>
    <source>
        <strain evidence="2">M4</strain>
    </source>
</reference>
<proteinExistence type="predicted"/>
<protein>
    <submittedName>
        <fullName evidence="2">Uncharacterized protein</fullName>
    </submittedName>
</protein>
<evidence type="ECO:0000256" key="1">
    <source>
        <dbReference type="SAM" id="MobiDB-lite"/>
    </source>
</evidence>
<evidence type="ECO:0000313" key="5">
    <source>
        <dbReference type="Proteomes" id="UP000249757"/>
    </source>
</evidence>
<dbReference type="EMBL" id="NQIK02000006">
    <property type="protein sequence ID" value="KAF7569135.1"/>
    <property type="molecule type" value="Genomic_DNA"/>
</dbReference>
<dbReference type="OrthoDB" id="3692735at2759"/>
<dbReference type="Proteomes" id="UP000249757">
    <property type="component" value="Unassembled WGS sequence"/>
</dbReference>
<keyword evidence="5" id="KW-1185">Reference proteome</keyword>
<organism evidence="2 4">
    <name type="scientific">Pyrenophora tritici-repentis</name>
    <dbReference type="NCBI Taxonomy" id="45151"/>
    <lineage>
        <taxon>Eukaryota</taxon>
        <taxon>Fungi</taxon>
        <taxon>Dikarya</taxon>
        <taxon>Ascomycota</taxon>
        <taxon>Pezizomycotina</taxon>
        <taxon>Dothideomycetes</taxon>
        <taxon>Pleosporomycetidae</taxon>
        <taxon>Pleosporales</taxon>
        <taxon>Pleosporineae</taxon>
        <taxon>Pleosporaceae</taxon>
        <taxon>Pyrenophora</taxon>
    </lineage>
</organism>
<sequence>MYFDRDIQSMRSIGAKDALNVMRVTIRDLTKKFRDLEYPFLKPEYQVRPQQIPSYQTPAHASEESPYSAQYYSPNTSYEDDDNDAPRQHQPLRP</sequence>
<feature type="compositionally biased region" description="Polar residues" evidence="1">
    <location>
        <begin position="48"/>
        <end position="77"/>
    </location>
</feature>
<gene>
    <name evidence="3" type="ORF">Ptr86124_010173</name>
    <name evidence="2" type="ORF">PtrM4_115500</name>
</gene>
<dbReference type="AlphaFoldDB" id="A0A2W1EKG3"/>
<evidence type="ECO:0000313" key="3">
    <source>
        <dbReference type="EMBL" id="KAI1511052.1"/>
    </source>
</evidence>
<name>A0A2W1EKG3_9PLEO</name>
<accession>A0A2W1EKG3</accession>
<reference evidence="3" key="2">
    <citation type="submission" date="2021-05" db="EMBL/GenBank/DDBJ databases">
        <authorList>
            <person name="Moolhuijzen P.M."/>
            <person name="Moffat C.S."/>
        </authorList>
    </citation>
    <scope>NUCLEOTIDE SEQUENCE</scope>
    <source>
        <strain evidence="3">86-124</strain>
    </source>
</reference>
<evidence type="ECO:0000313" key="2">
    <source>
        <dbReference type="EMBL" id="KAF7569135.1"/>
    </source>
</evidence>
<dbReference type="EMBL" id="NRDI02000015">
    <property type="protein sequence ID" value="KAI1511052.1"/>
    <property type="molecule type" value="Genomic_DNA"/>
</dbReference>